<dbReference type="SMART" id="SM00232">
    <property type="entry name" value="JAB_MPN"/>
    <property type="match status" value="1"/>
</dbReference>
<dbReference type="AlphaFoldDB" id="A0A9P1IMK1"/>
<feature type="compositionally biased region" description="Polar residues" evidence="3">
    <location>
        <begin position="315"/>
        <end position="328"/>
    </location>
</feature>
<dbReference type="Pfam" id="PF01398">
    <property type="entry name" value="JAB"/>
    <property type="match status" value="1"/>
</dbReference>
<feature type="compositionally biased region" description="Acidic residues" evidence="3">
    <location>
        <begin position="344"/>
        <end position="356"/>
    </location>
</feature>
<dbReference type="PROSITE" id="PS50249">
    <property type="entry name" value="MPN"/>
    <property type="match status" value="1"/>
</dbReference>
<dbReference type="InterPro" id="IPR024969">
    <property type="entry name" value="EIF3F/CSN6-like_C"/>
</dbReference>
<evidence type="ECO:0000313" key="5">
    <source>
        <dbReference type="EMBL" id="CAI5447103.1"/>
    </source>
</evidence>
<dbReference type="PANTHER" id="PTHR10540:SF8">
    <property type="entry name" value="COP9 SIGNALOSOME COMPLEX SUBUNIT 6"/>
    <property type="match status" value="1"/>
</dbReference>
<dbReference type="Pfam" id="PF13012">
    <property type="entry name" value="MitMem_reg"/>
    <property type="match status" value="1"/>
</dbReference>
<name>A0A9P1IMK1_9PELO</name>
<comment type="similarity">
    <text evidence="1">Belongs to the peptidase M67A family. CSN6 subfamily.</text>
</comment>
<dbReference type="OrthoDB" id="1378at2759"/>
<feature type="domain" description="MPN" evidence="4">
    <location>
        <begin position="8"/>
        <end position="158"/>
    </location>
</feature>
<dbReference type="InterPro" id="IPR000555">
    <property type="entry name" value="JAMM/MPN+_dom"/>
</dbReference>
<evidence type="ECO:0000313" key="6">
    <source>
        <dbReference type="Proteomes" id="UP001152747"/>
    </source>
</evidence>
<accession>A0A9P1IMK1</accession>
<dbReference type="Proteomes" id="UP001152747">
    <property type="component" value="Unassembled WGS sequence"/>
</dbReference>
<dbReference type="Gene3D" id="3.40.140.10">
    <property type="entry name" value="Cytidine Deaminase, domain 2"/>
    <property type="match status" value="1"/>
</dbReference>
<protein>
    <recommendedName>
        <fullName evidence="2">COP9 signalosome complex subunit 6</fullName>
    </recommendedName>
</protein>
<dbReference type="PANTHER" id="PTHR10540">
    <property type="entry name" value="EUKARYOTIC TRANSLATION INITIATION FACTOR 3 SUBUNIT F-RELATED"/>
    <property type="match status" value="1"/>
</dbReference>
<gene>
    <name evidence="5" type="ORF">CAMP_LOCUS9740</name>
</gene>
<dbReference type="EMBL" id="CANHGI010000004">
    <property type="protein sequence ID" value="CAI5447103.1"/>
    <property type="molecule type" value="Genomic_DNA"/>
</dbReference>
<keyword evidence="6" id="KW-1185">Reference proteome</keyword>
<dbReference type="InterPro" id="IPR037518">
    <property type="entry name" value="MPN"/>
</dbReference>
<evidence type="ECO:0000256" key="1">
    <source>
        <dbReference type="ARBA" id="ARBA00010893"/>
    </source>
</evidence>
<feature type="compositionally biased region" description="Low complexity" evidence="3">
    <location>
        <begin position="401"/>
        <end position="419"/>
    </location>
</feature>
<evidence type="ECO:0000256" key="3">
    <source>
        <dbReference type="SAM" id="MobiDB-lite"/>
    </source>
</evidence>
<organism evidence="5 6">
    <name type="scientific">Caenorhabditis angaria</name>
    <dbReference type="NCBI Taxonomy" id="860376"/>
    <lineage>
        <taxon>Eukaryota</taxon>
        <taxon>Metazoa</taxon>
        <taxon>Ecdysozoa</taxon>
        <taxon>Nematoda</taxon>
        <taxon>Chromadorea</taxon>
        <taxon>Rhabditida</taxon>
        <taxon>Rhabditina</taxon>
        <taxon>Rhabditomorpha</taxon>
        <taxon>Rhabditoidea</taxon>
        <taxon>Rhabditidae</taxon>
        <taxon>Peloderinae</taxon>
        <taxon>Caenorhabditis</taxon>
    </lineage>
</organism>
<reference evidence="5" key="1">
    <citation type="submission" date="2022-11" db="EMBL/GenBank/DDBJ databases">
        <authorList>
            <person name="Kikuchi T."/>
        </authorList>
    </citation>
    <scope>NUCLEOTIDE SEQUENCE</scope>
    <source>
        <strain evidence="5">PS1010</strain>
    </source>
</reference>
<dbReference type="GO" id="GO:0008180">
    <property type="term" value="C:COP9 signalosome"/>
    <property type="evidence" value="ECO:0007669"/>
    <property type="project" value="TreeGrafter"/>
</dbReference>
<evidence type="ECO:0000259" key="4">
    <source>
        <dbReference type="PROSITE" id="PS50249"/>
    </source>
</evidence>
<feature type="region of interest" description="Disordered" evidence="3">
    <location>
        <begin position="315"/>
        <end position="463"/>
    </location>
</feature>
<feature type="compositionally biased region" description="Polar residues" evidence="3">
    <location>
        <begin position="368"/>
        <end position="383"/>
    </location>
</feature>
<dbReference type="GO" id="GO:0008237">
    <property type="term" value="F:metallopeptidase activity"/>
    <property type="evidence" value="ECO:0007669"/>
    <property type="project" value="InterPro"/>
</dbReference>
<proteinExistence type="inferred from homology"/>
<sequence>MSQKGQKVQIHPLVIMQMSEHYSRFKVQLGRGVNEVYGAILGRQNNRQVEAINSFQLKVGYSDDGVDIDSFGERHTAQRAEQYLEVFPELQIIGIYCCSENDNLTGNEKSMLLKLALAMRGVEKTTHIDSPLLLKMNAVKAGIARTLPLTAFEVDMVDIDRISKLEWILVSEESERIGVNHIAKLSTKDGVKDGGADEKHAKAQMAAMQMLSNRVEMILAYFERVKNGEKEADWEILKEANLLTQRLKTIDRYGEEMGEDFAKEEKTIALFQLMPQITKLVGNMAHVWAKVARSRQITESLSDEGFHLRQQTASRWSHQFGQMRNSSENPPPGIRRFTPVRNNEDEDYLDEEDENGENGGLKRKINMAENNMSGNVGNSNLAKQPSRKERKGRRQEKCPRALATSSSASSSANNNPTNSQNDQEMMEPGWNSSENVRTAGNVGSHVPDAPMPSASNSAPPDQI</sequence>
<evidence type="ECO:0000256" key="2">
    <source>
        <dbReference type="ARBA" id="ARBA00014871"/>
    </source>
</evidence>
<feature type="compositionally biased region" description="Low complexity" evidence="3">
    <location>
        <begin position="447"/>
        <end position="463"/>
    </location>
</feature>
<comment type="caution">
    <text evidence="5">The sequence shown here is derived from an EMBL/GenBank/DDBJ whole genome shotgun (WGS) entry which is preliminary data.</text>
</comment>